<organism evidence="1 2">
    <name type="scientific">Pleurotus eryngii</name>
    <name type="common">Boletus of the steppes</name>
    <dbReference type="NCBI Taxonomy" id="5323"/>
    <lineage>
        <taxon>Eukaryota</taxon>
        <taxon>Fungi</taxon>
        <taxon>Dikarya</taxon>
        <taxon>Basidiomycota</taxon>
        <taxon>Agaricomycotina</taxon>
        <taxon>Agaricomycetes</taxon>
        <taxon>Agaricomycetidae</taxon>
        <taxon>Agaricales</taxon>
        <taxon>Pleurotineae</taxon>
        <taxon>Pleurotaceae</taxon>
        <taxon>Pleurotus</taxon>
    </lineage>
</organism>
<comment type="caution">
    <text evidence="1">The sequence shown here is derived from an EMBL/GenBank/DDBJ whole genome shotgun (WGS) entry which is preliminary data.</text>
</comment>
<keyword evidence="2" id="KW-1185">Reference proteome</keyword>
<evidence type="ECO:0000313" key="1">
    <source>
        <dbReference type="EMBL" id="KAF9487175.1"/>
    </source>
</evidence>
<proteinExistence type="predicted"/>
<gene>
    <name evidence="1" type="ORF">BDN71DRAFT_679177</name>
</gene>
<dbReference type="EMBL" id="MU154808">
    <property type="protein sequence ID" value="KAF9487175.1"/>
    <property type="molecule type" value="Genomic_DNA"/>
</dbReference>
<protein>
    <submittedName>
        <fullName evidence="1">Uncharacterized protein</fullName>
    </submittedName>
</protein>
<accession>A0A9P5ZHC7</accession>
<evidence type="ECO:0000313" key="2">
    <source>
        <dbReference type="Proteomes" id="UP000807025"/>
    </source>
</evidence>
<dbReference type="AlphaFoldDB" id="A0A9P5ZHC7"/>
<name>A0A9P5ZHC7_PLEER</name>
<sequence length="102" mass="11366">MSPLWPRRSHILEKLRCGRHYCTSRCNWSIFNTRLLVHMAVAGSLTRKDGAAGLAWQDSGAGMPSRGESPFAAKILVLSKKLIRVLPVVVMMAYKNNLRGSK</sequence>
<reference evidence="1" key="1">
    <citation type="submission" date="2020-11" db="EMBL/GenBank/DDBJ databases">
        <authorList>
            <consortium name="DOE Joint Genome Institute"/>
            <person name="Ahrendt S."/>
            <person name="Riley R."/>
            <person name="Andreopoulos W."/>
            <person name="Labutti K."/>
            <person name="Pangilinan J."/>
            <person name="Ruiz-Duenas F.J."/>
            <person name="Barrasa J.M."/>
            <person name="Sanchez-Garcia M."/>
            <person name="Camarero S."/>
            <person name="Miyauchi S."/>
            <person name="Serrano A."/>
            <person name="Linde D."/>
            <person name="Babiker R."/>
            <person name="Drula E."/>
            <person name="Ayuso-Fernandez I."/>
            <person name="Pacheco R."/>
            <person name="Padilla G."/>
            <person name="Ferreira P."/>
            <person name="Barriuso J."/>
            <person name="Kellner H."/>
            <person name="Castanera R."/>
            <person name="Alfaro M."/>
            <person name="Ramirez L."/>
            <person name="Pisabarro A.G."/>
            <person name="Kuo A."/>
            <person name="Tritt A."/>
            <person name="Lipzen A."/>
            <person name="He G."/>
            <person name="Yan M."/>
            <person name="Ng V."/>
            <person name="Cullen D."/>
            <person name="Martin F."/>
            <person name="Rosso M.-N."/>
            <person name="Henrissat B."/>
            <person name="Hibbett D."/>
            <person name="Martinez A.T."/>
            <person name="Grigoriev I.V."/>
        </authorList>
    </citation>
    <scope>NUCLEOTIDE SEQUENCE</scope>
    <source>
        <strain evidence="1">ATCC 90797</strain>
    </source>
</reference>
<dbReference type="Proteomes" id="UP000807025">
    <property type="component" value="Unassembled WGS sequence"/>
</dbReference>